<dbReference type="Gene3D" id="1.25.40.10">
    <property type="entry name" value="Tetratricopeptide repeat domain"/>
    <property type="match status" value="1"/>
</dbReference>
<dbReference type="Proteomes" id="UP001054945">
    <property type="component" value="Unassembled WGS sequence"/>
</dbReference>
<gene>
    <name evidence="1" type="ORF">CEXT_377621</name>
</gene>
<dbReference type="InterPro" id="IPR011990">
    <property type="entry name" value="TPR-like_helical_dom_sf"/>
</dbReference>
<dbReference type="EMBL" id="BPLR01003560">
    <property type="protein sequence ID" value="GIX85985.1"/>
    <property type="molecule type" value="Genomic_DNA"/>
</dbReference>
<dbReference type="SUPFAM" id="SSF48452">
    <property type="entry name" value="TPR-like"/>
    <property type="match status" value="1"/>
</dbReference>
<keyword evidence="2" id="KW-1185">Reference proteome</keyword>
<evidence type="ECO:0000313" key="1">
    <source>
        <dbReference type="EMBL" id="GIX85985.1"/>
    </source>
</evidence>
<proteinExistence type="predicted"/>
<dbReference type="AlphaFoldDB" id="A0AAV4NQE3"/>
<comment type="caution">
    <text evidence="1">The sequence shown here is derived from an EMBL/GenBank/DDBJ whole genome shotgun (WGS) entry which is preliminary data.</text>
</comment>
<reference evidence="1 2" key="1">
    <citation type="submission" date="2021-06" db="EMBL/GenBank/DDBJ databases">
        <title>Caerostris extrusa draft genome.</title>
        <authorList>
            <person name="Kono N."/>
            <person name="Arakawa K."/>
        </authorList>
    </citation>
    <scope>NUCLEOTIDE SEQUENCE [LARGE SCALE GENOMIC DNA]</scope>
</reference>
<name>A0AAV4NQE3_CAEEX</name>
<sequence length="127" mass="14878">MVDLRLRNLCILKASKIYDDEGLDRTTGRQHLTLALFCEEQGYLTRALEEYQKAAYRFQEERSMSLKAKCLINVARISAIVGNYNRARRYSKVSARWLPKPMSWRTSPMSFSHQSRNLLFGWQSSRP</sequence>
<organism evidence="1 2">
    <name type="scientific">Caerostris extrusa</name>
    <name type="common">Bark spider</name>
    <name type="synonym">Caerostris bankana</name>
    <dbReference type="NCBI Taxonomy" id="172846"/>
    <lineage>
        <taxon>Eukaryota</taxon>
        <taxon>Metazoa</taxon>
        <taxon>Ecdysozoa</taxon>
        <taxon>Arthropoda</taxon>
        <taxon>Chelicerata</taxon>
        <taxon>Arachnida</taxon>
        <taxon>Araneae</taxon>
        <taxon>Araneomorphae</taxon>
        <taxon>Entelegynae</taxon>
        <taxon>Araneoidea</taxon>
        <taxon>Araneidae</taxon>
        <taxon>Caerostris</taxon>
    </lineage>
</organism>
<dbReference type="Pfam" id="PF14938">
    <property type="entry name" value="SNAP"/>
    <property type="match status" value="1"/>
</dbReference>
<protein>
    <submittedName>
        <fullName evidence="1">Uncharacterized protein</fullName>
    </submittedName>
</protein>
<accession>A0AAV4NQE3</accession>
<evidence type="ECO:0000313" key="2">
    <source>
        <dbReference type="Proteomes" id="UP001054945"/>
    </source>
</evidence>